<dbReference type="SUPFAM" id="SSF55874">
    <property type="entry name" value="ATPase domain of HSP90 chaperone/DNA topoisomerase II/histidine kinase"/>
    <property type="match status" value="1"/>
</dbReference>
<dbReference type="RefSeq" id="WP_340367721.1">
    <property type="nucleotide sequence ID" value="NZ_JBBKZV010000039.1"/>
</dbReference>
<comment type="caution">
    <text evidence="1">The sequence shown here is derived from an EMBL/GenBank/DDBJ whole genome shotgun (WGS) entry which is preliminary data.</text>
</comment>
<protein>
    <submittedName>
        <fullName evidence="1">Uncharacterized protein</fullName>
    </submittedName>
</protein>
<dbReference type="Proteomes" id="UP001363010">
    <property type="component" value="Unassembled WGS sequence"/>
</dbReference>
<proteinExistence type="predicted"/>
<accession>A0ABU8WAZ7</accession>
<gene>
    <name evidence="1" type="ORF">WKW80_32510</name>
</gene>
<organism evidence="1 2">
    <name type="scientific">Variovorax humicola</name>
    <dbReference type="NCBI Taxonomy" id="1769758"/>
    <lineage>
        <taxon>Bacteria</taxon>
        <taxon>Pseudomonadati</taxon>
        <taxon>Pseudomonadota</taxon>
        <taxon>Betaproteobacteria</taxon>
        <taxon>Burkholderiales</taxon>
        <taxon>Comamonadaceae</taxon>
        <taxon>Variovorax</taxon>
    </lineage>
</organism>
<keyword evidence="2" id="KW-1185">Reference proteome</keyword>
<evidence type="ECO:0000313" key="2">
    <source>
        <dbReference type="Proteomes" id="UP001363010"/>
    </source>
</evidence>
<sequence>MSTQQPSYLLGEHVASNAAIPMPGGVAAASELWLGVRDEDLVTAVLLSIAGRRTLVPERVEVLPFLCSLADLFRHTLDKRIEVVVEVDRDCPAWNVDRSALEEALMQVVLNCSCAARRMGRMTLWASFDRRGSLQGTLLKILSNSSGEDWSSLEWRN</sequence>
<dbReference type="InterPro" id="IPR036890">
    <property type="entry name" value="HATPase_C_sf"/>
</dbReference>
<reference evidence="1 2" key="1">
    <citation type="submission" date="2024-03" db="EMBL/GenBank/DDBJ databases">
        <title>Novel species of the genus Variovorax.</title>
        <authorList>
            <person name="Liu Q."/>
            <person name="Xin Y.-H."/>
        </authorList>
    </citation>
    <scope>NUCLEOTIDE SEQUENCE [LARGE SCALE GENOMIC DNA]</scope>
    <source>
        <strain evidence="1 2">KACC 18501</strain>
    </source>
</reference>
<dbReference type="EMBL" id="JBBKZV010000039">
    <property type="protein sequence ID" value="MEJ8826684.1"/>
    <property type="molecule type" value="Genomic_DNA"/>
</dbReference>
<name>A0ABU8WAZ7_9BURK</name>
<evidence type="ECO:0000313" key="1">
    <source>
        <dbReference type="EMBL" id="MEJ8826684.1"/>
    </source>
</evidence>